<proteinExistence type="predicted"/>
<dbReference type="STRING" id="1802661.A2649_02695"/>
<reference evidence="1 2" key="1">
    <citation type="journal article" date="2016" name="Nat. Commun.">
        <title>Thousands of microbial genomes shed light on interconnected biogeochemical processes in an aquifer system.</title>
        <authorList>
            <person name="Anantharaman K."/>
            <person name="Brown C.T."/>
            <person name="Hug L.A."/>
            <person name="Sharon I."/>
            <person name="Castelle C.J."/>
            <person name="Probst A.J."/>
            <person name="Thomas B.C."/>
            <person name="Singh A."/>
            <person name="Wilkins M.J."/>
            <person name="Karaoz U."/>
            <person name="Brodie E.L."/>
            <person name="Williams K.H."/>
            <person name="Hubbard S.S."/>
            <person name="Banfield J.F."/>
        </authorList>
    </citation>
    <scope>NUCLEOTIDE SEQUENCE [LARGE SCALE GENOMIC DNA]</scope>
</reference>
<evidence type="ECO:0000313" key="1">
    <source>
        <dbReference type="EMBL" id="OGM98461.1"/>
    </source>
</evidence>
<accession>A0A1F8EC16</accession>
<evidence type="ECO:0000313" key="2">
    <source>
        <dbReference type="Proteomes" id="UP000176893"/>
    </source>
</evidence>
<protein>
    <submittedName>
        <fullName evidence="1">Uncharacterized protein</fullName>
    </submittedName>
</protein>
<dbReference type="EMBL" id="MGJB01000015">
    <property type="protein sequence ID" value="OGM98461.1"/>
    <property type="molecule type" value="Genomic_DNA"/>
</dbReference>
<dbReference type="AlphaFoldDB" id="A0A1F8EC16"/>
<sequence length="220" mass="25472">MKKTDPKDFATELRKGGYSYSEIQKFCSVPKSTLSYWFRGIKLSEPQLVRLKKKRIEAVQRGSKIRTLKTHKAIEEIQKTSAKDIGQISKRELWLMGVVLYWRERLLNKQDSDLKKGVRFTSSDPNLIKLFLKWLEGIGRVKKEEISLDVYIGKNSPKLLNEAVDYWANVTGFSQANFSRYYVLKKSKRSLLRVRVKGSSMLARQISGWANGISKYRGDI</sequence>
<organism evidence="1 2">
    <name type="scientific">Candidatus Yanofskybacteria bacterium RIFCSPHIGHO2_01_FULL_41_26</name>
    <dbReference type="NCBI Taxonomy" id="1802661"/>
    <lineage>
        <taxon>Bacteria</taxon>
        <taxon>Candidatus Yanofskyibacteriota</taxon>
    </lineage>
</organism>
<name>A0A1F8EC16_9BACT</name>
<dbReference type="Proteomes" id="UP000176893">
    <property type="component" value="Unassembled WGS sequence"/>
</dbReference>
<comment type="caution">
    <text evidence="1">The sequence shown here is derived from an EMBL/GenBank/DDBJ whole genome shotgun (WGS) entry which is preliminary data.</text>
</comment>
<gene>
    <name evidence="1" type="ORF">A2649_02695</name>
</gene>